<reference evidence="1" key="1">
    <citation type="submission" date="2022-11" db="EMBL/GenBank/DDBJ databases">
        <title>Genome Sequence of Boeremia exigua.</title>
        <authorList>
            <person name="Buettner E."/>
        </authorList>
    </citation>
    <scope>NUCLEOTIDE SEQUENCE</scope>
    <source>
        <strain evidence="1">CU02</strain>
    </source>
</reference>
<comment type="caution">
    <text evidence="1">The sequence shown here is derived from an EMBL/GenBank/DDBJ whole genome shotgun (WGS) entry which is preliminary data.</text>
</comment>
<dbReference type="Proteomes" id="UP001153331">
    <property type="component" value="Unassembled WGS sequence"/>
</dbReference>
<gene>
    <name evidence="1" type="ORF">OPT61_g4760</name>
</gene>
<accession>A0ACC2ICU4</accession>
<keyword evidence="2" id="KW-1185">Reference proteome</keyword>
<dbReference type="EMBL" id="JAPHNI010000281">
    <property type="protein sequence ID" value="KAJ8113014.1"/>
    <property type="molecule type" value="Genomic_DNA"/>
</dbReference>
<name>A0ACC2ICU4_9PLEO</name>
<sequence>MGVSGRTRQILYRLGSTPLCCDIDNAVRHFTNPTNVDPPSPGNGQSSNMVLRLVSKQHKLPLPVLAAYGVIILVLLVMLETSLRQGTKANVQFQPQVLAANGKHVRKTFQLTISFAIDMESELIPVVFEYLYTREDMAAEVAAGAYIAAEAIEHTAEAGYAAYIVSKPTLPLKATFTQIATTTGDHSNRSLERSHHTVTVVNNKAYIFGGITSDNQLASNDIHAVTLEHSGEPETDYNLIPAIPSAEGERVPDARASHAACTFHGNVVIYGGSQGKDELLDEKSAIWMFSPERKTWEHLSPSTLDLAPGPRRHAKLFAQDKCVVLFGGYDGSGDQASDIWQFDIASRVWWQLPTAPVATGNAALANDQLWLISGSGPMSSQLHHLDISSPKNEMSWDSFTFPTNPMAPGPRARQDGALLPIHTGYGRNYLIYLLGARADASKVASTAPEDPGHARDATQWSDTWALQIPSSDLQMKASTSFKEAIKPAKIKDAIRSALGADTHELSWGEAVIQPPSEKELEGMEGKLHPGPRAFFGAAVMHDENSIALWGGVNAKGERVGDGWIIRFA</sequence>
<evidence type="ECO:0000313" key="1">
    <source>
        <dbReference type="EMBL" id="KAJ8113014.1"/>
    </source>
</evidence>
<evidence type="ECO:0000313" key="2">
    <source>
        <dbReference type="Proteomes" id="UP001153331"/>
    </source>
</evidence>
<protein>
    <submittedName>
        <fullName evidence="1">Uncharacterized protein</fullName>
    </submittedName>
</protein>
<organism evidence="1 2">
    <name type="scientific">Boeremia exigua</name>
    <dbReference type="NCBI Taxonomy" id="749465"/>
    <lineage>
        <taxon>Eukaryota</taxon>
        <taxon>Fungi</taxon>
        <taxon>Dikarya</taxon>
        <taxon>Ascomycota</taxon>
        <taxon>Pezizomycotina</taxon>
        <taxon>Dothideomycetes</taxon>
        <taxon>Pleosporomycetidae</taxon>
        <taxon>Pleosporales</taxon>
        <taxon>Pleosporineae</taxon>
        <taxon>Didymellaceae</taxon>
        <taxon>Boeremia</taxon>
    </lineage>
</organism>
<proteinExistence type="predicted"/>